<dbReference type="PANTHER" id="PTHR47974">
    <property type="entry name" value="OS07G0415500 PROTEIN"/>
    <property type="match status" value="1"/>
</dbReference>
<dbReference type="Proteomes" id="UP000189703">
    <property type="component" value="Unplaced"/>
</dbReference>
<feature type="domain" description="Bulb-type lectin" evidence="22">
    <location>
        <begin position="30"/>
        <end position="155"/>
    </location>
</feature>
<dbReference type="GO" id="GO:0030246">
    <property type="term" value="F:carbohydrate binding"/>
    <property type="evidence" value="ECO:0007669"/>
    <property type="project" value="UniProtKB-KW"/>
</dbReference>
<evidence type="ECO:0000256" key="1">
    <source>
        <dbReference type="ARBA" id="ARBA00004251"/>
    </source>
</evidence>
<dbReference type="SUPFAM" id="SSF51110">
    <property type="entry name" value="alpha-D-mannose-specific plant lectins"/>
    <property type="match status" value="2"/>
</dbReference>
<evidence type="ECO:0000256" key="6">
    <source>
        <dbReference type="ARBA" id="ARBA00022729"/>
    </source>
</evidence>
<dbReference type="RefSeq" id="XP_010257222.1">
    <property type="nucleotide sequence ID" value="XM_010258920.2"/>
</dbReference>
<evidence type="ECO:0000256" key="4">
    <source>
        <dbReference type="ARBA" id="ARBA00022679"/>
    </source>
</evidence>
<dbReference type="FunFam" id="3.30.200.20:FF:000798">
    <property type="entry name" value="G-type lectin S-receptor-like serine/threonine-protein kinase SD3-1"/>
    <property type="match status" value="1"/>
</dbReference>
<proteinExistence type="inferred from homology"/>
<dbReference type="GO" id="GO:0048544">
    <property type="term" value="P:recognition of pollen"/>
    <property type="evidence" value="ECO:0007669"/>
    <property type="project" value="InterPro"/>
</dbReference>
<dbReference type="InterPro" id="IPR036426">
    <property type="entry name" value="Bulb-type_lectin_dom_sf"/>
</dbReference>
<evidence type="ECO:0000256" key="3">
    <source>
        <dbReference type="ARBA" id="ARBA00022527"/>
    </source>
</evidence>
<dbReference type="InterPro" id="IPR000858">
    <property type="entry name" value="S_locus_glycoprot_dom"/>
</dbReference>
<dbReference type="PROSITE" id="PS50948">
    <property type="entry name" value="PAN"/>
    <property type="match status" value="1"/>
</dbReference>
<dbReference type="AlphaFoldDB" id="A0A1U7ZY31"/>
<feature type="domain" description="Apple" evidence="23">
    <location>
        <begin position="329"/>
        <end position="409"/>
    </location>
</feature>
<dbReference type="InterPro" id="IPR001245">
    <property type="entry name" value="Ser-Thr/Tyr_kinase_cat_dom"/>
</dbReference>
<dbReference type="PANTHER" id="PTHR47974:SF13">
    <property type="entry name" value="G-TYPE LECTIN S-RECEPTOR-LIKE SERINE_THREONINE-PROTEIN KINASE SD3-1"/>
    <property type="match status" value="1"/>
</dbReference>
<evidence type="ECO:0000313" key="27">
    <source>
        <dbReference type="RefSeq" id="XP_010257224.1"/>
    </source>
</evidence>
<keyword evidence="15" id="KW-0675">Receptor</keyword>
<keyword evidence="24" id="KW-1185">Reference proteome</keyword>
<name>A0A1U7ZY31_NELNU</name>
<evidence type="ECO:0000259" key="23">
    <source>
        <dbReference type="PROSITE" id="PS50948"/>
    </source>
</evidence>
<dbReference type="OrthoDB" id="733107at2759"/>
<dbReference type="InterPro" id="IPR003609">
    <property type="entry name" value="Pan_app"/>
</dbReference>
<organism evidence="24 26">
    <name type="scientific">Nelumbo nucifera</name>
    <name type="common">Sacred lotus</name>
    <dbReference type="NCBI Taxonomy" id="4432"/>
    <lineage>
        <taxon>Eukaryota</taxon>
        <taxon>Viridiplantae</taxon>
        <taxon>Streptophyta</taxon>
        <taxon>Embryophyta</taxon>
        <taxon>Tracheophyta</taxon>
        <taxon>Spermatophyta</taxon>
        <taxon>Magnoliopsida</taxon>
        <taxon>Proteales</taxon>
        <taxon>Nelumbonaceae</taxon>
        <taxon>Nelumbo</taxon>
    </lineage>
</organism>
<dbReference type="Gene3D" id="1.10.510.10">
    <property type="entry name" value="Transferase(Phosphotransferase) domain 1"/>
    <property type="match status" value="2"/>
</dbReference>
<keyword evidence="8" id="KW-0677">Repeat</keyword>
<dbReference type="OMA" id="QKICVAC"/>
<feature type="domain" description="Bulb-type lectin" evidence="22">
    <location>
        <begin position="158"/>
        <end position="277"/>
    </location>
</feature>
<evidence type="ECO:0000256" key="19">
    <source>
        <dbReference type="PIRNR" id="PIRNR000641"/>
    </source>
</evidence>
<dbReference type="RefSeq" id="XP_010257224.1">
    <property type="nucleotide sequence ID" value="XM_010258922.2"/>
</dbReference>
<evidence type="ECO:0000256" key="17">
    <source>
        <dbReference type="ARBA" id="ARBA00047899"/>
    </source>
</evidence>
<keyword evidence="14" id="KW-1015">Disulfide bond</keyword>
<dbReference type="EC" id="2.7.11.1" evidence="19"/>
<gene>
    <name evidence="25 26 27" type="primary">LOC104597414</name>
</gene>
<dbReference type="PIRSF" id="PIRSF000641">
    <property type="entry name" value="SRK"/>
    <property type="match status" value="1"/>
</dbReference>
<evidence type="ECO:0000256" key="14">
    <source>
        <dbReference type="ARBA" id="ARBA00023157"/>
    </source>
</evidence>
<dbReference type="FunFam" id="2.90.10.10:FF:000016">
    <property type="entry name" value="G-type lectin S-receptor-like serine/threonine-protein kinase"/>
    <property type="match status" value="1"/>
</dbReference>
<keyword evidence="11 19" id="KW-0067">ATP-binding</keyword>
<reference evidence="25 26" key="1">
    <citation type="submission" date="2025-04" db="UniProtKB">
        <authorList>
            <consortium name="RefSeq"/>
        </authorList>
    </citation>
    <scope>IDENTIFICATION</scope>
</reference>
<dbReference type="GO" id="GO:0005524">
    <property type="term" value="F:ATP binding"/>
    <property type="evidence" value="ECO:0007669"/>
    <property type="project" value="UniProtKB-KW"/>
</dbReference>
<keyword evidence="12 20" id="KW-1133">Transmembrane helix</keyword>
<evidence type="ECO:0000256" key="9">
    <source>
        <dbReference type="ARBA" id="ARBA00022741"/>
    </source>
</evidence>
<dbReference type="Pfam" id="PF07714">
    <property type="entry name" value="PK_Tyr_Ser-Thr"/>
    <property type="match status" value="1"/>
</dbReference>
<comment type="similarity">
    <text evidence="19">Belongs to the protein kinase superfamily. Ser/Thr protein kinase family.</text>
</comment>
<evidence type="ECO:0000313" key="24">
    <source>
        <dbReference type="Proteomes" id="UP000189703"/>
    </source>
</evidence>
<dbReference type="Gene3D" id="3.30.200.20">
    <property type="entry name" value="Phosphorylase Kinase, domain 1"/>
    <property type="match status" value="1"/>
</dbReference>
<evidence type="ECO:0000256" key="20">
    <source>
        <dbReference type="SAM" id="Phobius"/>
    </source>
</evidence>
<keyword evidence="13 20" id="KW-0472">Membrane</keyword>
<evidence type="ECO:0000256" key="7">
    <source>
        <dbReference type="ARBA" id="ARBA00022734"/>
    </source>
</evidence>
<dbReference type="GO" id="GO:0005886">
    <property type="term" value="C:plasma membrane"/>
    <property type="evidence" value="ECO:0007669"/>
    <property type="project" value="UniProtKB-SubCell"/>
</dbReference>
<evidence type="ECO:0000259" key="22">
    <source>
        <dbReference type="PROSITE" id="PS50927"/>
    </source>
</evidence>
<dbReference type="SUPFAM" id="SSF56112">
    <property type="entry name" value="Protein kinase-like (PK-like)"/>
    <property type="match status" value="1"/>
</dbReference>
<dbReference type="eggNOG" id="ENOG502QW3Z">
    <property type="taxonomic scope" value="Eukaryota"/>
</dbReference>
<evidence type="ECO:0000256" key="18">
    <source>
        <dbReference type="ARBA" id="ARBA00048679"/>
    </source>
</evidence>
<evidence type="ECO:0000256" key="8">
    <source>
        <dbReference type="ARBA" id="ARBA00022737"/>
    </source>
</evidence>
<evidence type="ECO:0000256" key="5">
    <source>
        <dbReference type="ARBA" id="ARBA00022692"/>
    </source>
</evidence>
<dbReference type="Pfam" id="PF00954">
    <property type="entry name" value="S_locus_glycop"/>
    <property type="match status" value="1"/>
</dbReference>
<dbReference type="InterPro" id="IPR001480">
    <property type="entry name" value="Bulb-type_lectin_dom"/>
</dbReference>
<keyword evidence="5 20" id="KW-0812">Transmembrane</keyword>
<keyword evidence="3 19" id="KW-0723">Serine/threonine-protein kinase</keyword>
<feature type="transmembrane region" description="Helical" evidence="20">
    <location>
        <begin position="443"/>
        <end position="465"/>
    </location>
</feature>
<comment type="catalytic activity">
    <reaction evidence="17 19">
        <text>L-threonyl-[protein] + ATP = O-phospho-L-threonyl-[protein] + ADP + H(+)</text>
        <dbReference type="Rhea" id="RHEA:46608"/>
        <dbReference type="Rhea" id="RHEA-COMP:11060"/>
        <dbReference type="Rhea" id="RHEA-COMP:11605"/>
        <dbReference type="ChEBI" id="CHEBI:15378"/>
        <dbReference type="ChEBI" id="CHEBI:30013"/>
        <dbReference type="ChEBI" id="CHEBI:30616"/>
        <dbReference type="ChEBI" id="CHEBI:61977"/>
        <dbReference type="ChEBI" id="CHEBI:456216"/>
        <dbReference type="EC" id="2.7.11.1"/>
    </reaction>
</comment>
<evidence type="ECO:0000256" key="13">
    <source>
        <dbReference type="ARBA" id="ARBA00023136"/>
    </source>
</evidence>
<dbReference type="InterPro" id="IPR011009">
    <property type="entry name" value="Kinase-like_dom_sf"/>
</dbReference>
<dbReference type="SMART" id="SM00108">
    <property type="entry name" value="B_lectin"/>
    <property type="match status" value="1"/>
</dbReference>
<keyword evidence="2" id="KW-1003">Cell membrane</keyword>
<evidence type="ECO:0000256" key="11">
    <source>
        <dbReference type="ARBA" id="ARBA00022840"/>
    </source>
</evidence>
<comment type="subcellular location">
    <subcellularLocation>
        <location evidence="1">Cell membrane</location>
        <topology evidence="1">Single-pass type I membrane protein</topology>
    </subcellularLocation>
</comment>
<evidence type="ECO:0000313" key="26">
    <source>
        <dbReference type="RefSeq" id="XP_010257223.1"/>
    </source>
</evidence>
<keyword evidence="10 19" id="KW-0418">Kinase</keyword>
<feature type="domain" description="Protein kinase" evidence="21">
    <location>
        <begin position="475"/>
        <end position="766"/>
    </location>
</feature>
<evidence type="ECO:0000256" key="10">
    <source>
        <dbReference type="ARBA" id="ARBA00022777"/>
    </source>
</evidence>
<comment type="catalytic activity">
    <reaction evidence="18 19">
        <text>L-seryl-[protein] + ATP = O-phospho-L-seryl-[protein] + ADP + H(+)</text>
        <dbReference type="Rhea" id="RHEA:17989"/>
        <dbReference type="Rhea" id="RHEA-COMP:9863"/>
        <dbReference type="Rhea" id="RHEA-COMP:11604"/>
        <dbReference type="ChEBI" id="CHEBI:15378"/>
        <dbReference type="ChEBI" id="CHEBI:29999"/>
        <dbReference type="ChEBI" id="CHEBI:30616"/>
        <dbReference type="ChEBI" id="CHEBI:83421"/>
        <dbReference type="ChEBI" id="CHEBI:456216"/>
        <dbReference type="EC" id="2.7.11.1"/>
    </reaction>
</comment>
<protein>
    <recommendedName>
        <fullName evidence="19">Receptor-like serine/threonine-protein kinase</fullName>
        <ecNumber evidence="19">2.7.11.1</ecNumber>
    </recommendedName>
</protein>
<accession>A0A1U7ZY31</accession>
<dbReference type="Pfam" id="PF01453">
    <property type="entry name" value="B_lectin"/>
    <property type="match status" value="1"/>
</dbReference>
<sequence length="766" mass="84722">MLGQTVHLLEMPVLVCIFLGFWVFSVVASQIPLGSKLFAAGNDYWVSPNGDFAFGFFNHSDQPNLYSAGIRFNSNSIPINKRTMVWVAGGDVSVGCHSYLQLTHTGDLVLFDSSKGITVWTSNTSHFSVSSAFLLDNGNLILQNGDQYVIWQSFGTPSDTLIPGQNLYVGQTLRAASRNSVSSYYSLSMDVSGELKLKWESNVNYWTGGSPFVSAIQATLTSGGALQLLDRKSRPVWSLFGEDHNDSSVSFRFLRLDIDGNLRMYSWIEASGSWRSVWQAVQNHCDVFATCGLYGVCVFTAAGITDCKCPFGSGADFNSKCLAPYKQKCESGTTMLMLEHTFLYGIYPPNDTVTKTSLEQCRNSCLENPQCTSVTIVNDGTARCLVKQTRYITGYVHPSVMSISFVKVCLDPVAVLPKHLPATLPSSPPSLLRRSHRLCIPCLVGAAMGTLTAFIIIQFGIVLCIHKRRKSIKKTTTLAYMYPDSRGLIILSYTEIKDLTGNFQHRLGAKMFKGVLPNNQSVAIKDLKAAVSEKQFRRAVSVISSIHHKNLVKLEGYCCESGQKFLVYEFAKNGSVDKWMEEASLNKSLTWKKRMEICIGVARAMSYLHTGCREFVSHGNLKWTNVVLDVDLEAKVTEFGLRMLCNGVSSGSGAAEDVASFGEMVVILVSGRRGVEDVSGWAYKEWAEGRAKTVVDARIEDVVDPEEVERALRIAFWCVQVDERLRPSMGEVARVLEGTLTVDPPPPPFFCQRLPEEELLESDPEP</sequence>
<evidence type="ECO:0000256" key="12">
    <source>
        <dbReference type="ARBA" id="ARBA00022989"/>
    </source>
</evidence>
<dbReference type="CDD" id="cd00028">
    <property type="entry name" value="B_lectin"/>
    <property type="match status" value="1"/>
</dbReference>
<dbReference type="GeneID" id="104597414"/>
<dbReference type="InterPro" id="IPR000719">
    <property type="entry name" value="Prot_kinase_dom"/>
</dbReference>
<dbReference type="Gene3D" id="2.90.10.10">
    <property type="entry name" value="Bulb-type lectin domain"/>
    <property type="match status" value="2"/>
</dbReference>
<dbReference type="Pfam" id="PF00024">
    <property type="entry name" value="PAN_1"/>
    <property type="match status" value="1"/>
</dbReference>
<dbReference type="PROSITE" id="PS50927">
    <property type="entry name" value="BULB_LECTIN"/>
    <property type="match status" value="2"/>
</dbReference>
<evidence type="ECO:0000256" key="15">
    <source>
        <dbReference type="ARBA" id="ARBA00023170"/>
    </source>
</evidence>
<keyword evidence="6" id="KW-0732">Signal</keyword>
<evidence type="ECO:0000313" key="25">
    <source>
        <dbReference type="RefSeq" id="XP_010257222.1"/>
    </source>
</evidence>
<keyword evidence="4 19" id="KW-0808">Transferase</keyword>
<dbReference type="InterPro" id="IPR024171">
    <property type="entry name" value="SRK-like_kinase"/>
</dbReference>
<dbReference type="KEGG" id="nnu:104597414"/>
<evidence type="ECO:0000256" key="2">
    <source>
        <dbReference type="ARBA" id="ARBA00022475"/>
    </source>
</evidence>
<dbReference type="PROSITE" id="PS50011">
    <property type="entry name" value="PROTEIN_KINASE_DOM"/>
    <property type="match status" value="1"/>
</dbReference>
<keyword evidence="9 19" id="KW-0547">Nucleotide-binding</keyword>
<dbReference type="GO" id="GO:0004674">
    <property type="term" value="F:protein serine/threonine kinase activity"/>
    <property type="evidence" value="ECO:0007669"/>
    <property type="project" value="UniProtKB-KW"/>
</dbReference>
<keyword evidence="16" id="KW-0325">Glycoprotein</keyword>
<evidence type="ECO:0000259" key="21">
    <source>
        <dbReference type="PROSITE" id="PS50011"/>
    </source>
</evidence>
<evidence type="ECO:0000256" key="16">
    <source>
        <dbReference type="ARBA" id="ARBA00023180"/>
    </source>
</evidence>
<keyword evidence="7" id="KW-0430">Lectin</keyword>
<dbReference type="RefSeq" id="XP_010257223.1">
    <property type="nucleotide sequence ID" value="XM_010258921.2"/>
</dbReference>